<reference evidence="1 2" key="1">
    <citation type="journal article" date="2018" name="Microb. Genom.">
        <title>Expanding an expanded genome: long-read sequencing of Trypanosoma cruzi.</title>
        <authorList>
            <person name="Berna L."/>
            <person name="Rodriguez M."/>
            <person name="Chiribao M.L."/>
            <person name="Parodi-Talice A."/>
            <person name="Pita S."/>
            <person name="Rijo G."/>
            <person name="Alvarez-Valin F."/>
            <person name="Robello C."/>
        </authorList>
    </citation>
    <scope>NUCLEOTIDE SEQUENCE [LARGE SCALE GENOMIC DNA]</scope>
    <source>
        <strain evidence="1 2">TCC</strain>
    </source>
</reference>
<protein>
    <submittedName>
        <fullName evidence="1">Uncharacterized protein</fullName>
    </submittedName>
</protein>
<dbReference type="VEuPathDB" id="TriTrypDB:TcCL_ESM08885"/>
<evidence type="ECO:0000313" key="2">
    <source>
        <dbReference type="Proteomes" id="UP000246078"/>
    </source>
</evidence>
<dbReference type="VEuPathDB" id="TriTrypDB:TcG_10644"/>
<proteinExistence type="predicted"/>
<dbReference type="VEuPathDB" id="TriTrypDB:BCY84_07871"/>
<accession>A0A2V2WD08</accession>
<dbReference type="VEuPathDB" id="TriTrypDB:TcBrA4_0043240"/>
<evidence type="ECO:0000313" key="1">
    <source>
        <dbReference type="EMBL" id="PWV06132.1"/>
    </source>
</evidence>
<organism evidence="1 2">
    <name type="scientific">Trypanosoma cruzi</name>
    <dbReference type="NCBI Taxonomy" id="5693"/>
    <lineage>
        <taxon>Eukaryota</taxon>
        <taxon>Discoba</taxon>
        <taxon>Euglenozoa</taxon>
        <taxon>Kinetoplastea</taxon>
        <taxon>Metakinetoplastina</taxon>
        <taxon>Trypanosomatida</taxon>
        <taxon>Trypanosomatidae</taxon>
        <taxon>Trypanosoma</taxon>
        <taxon>Schizotrypanum</taxon>
    </lineage>
</organism>
<dbReference type="VEuPathDB" id="TriTrypDB:C4B63_74g133"/>
<dbReference type="AlphaFoldDB" id="A0A2V2WD08"/>
<gene>
    <name evidence="1" type="ORF">C3747_119g179</name>
</gene>
<comment type="caution">
    <text evidence="1">The sequence shown here is derived from an EMBL/GenBank/DDBJ whole genome shotgun (WGS) entry which is preliminary data.</text>
</comment>
<dbReference type="VEuPathDB" id="TriTrypDB:TCDM_10275"/>
<dbReference type="VEuPathDB" id="TriTrypDB:C3747_119g179"/>
<sequence length="154" mass="17377">MLLRDVLRQHHDAARANTPCGFSGVTRTVLFGATVPPPPSVGVHSPVDARSYRLRTHPFNDVADTPAHCWCFWHDCRTAPTAGAVGLGTSTRRNKFSQMLLAALSASRLPQPHHQRTQTWTGQRRLQRSVRTPVVFPHHLQPNNRKNYNNSRHH</sequence>
<dbReference type="Proteomes" id="UP000246078">
    <property type="component" value="Unassembled WGS sequence"/>
</dbReference>
<name>A0A2V2WD08_TRYCR</name>
<dbReference type="EMBL" id="PRFC01000119">
    <property type="protein sequence ID" value="PWV06132.1"/>
    <property type="molecule type" value="Genomic_DNA"/>
</dbReference>